<proteinExistence type="predicted"/>
<evidence type="ECO:0000313" key="2">
    <source>
        <dbReference type="Proteomes" id="UP000198703"/>
    </source>
</evidence>
<dbReference type="AlphaFoldDB" id="A0A1H4AND3"/>
<reference evidence="1 2" key="1">
    <citation type="submission" date="2016-10" db="EMBL/GenBank/DDBJ databases">
        <authorList>
            <person name="de Groot N.N."/>
        </authorList>
    </citation>
    <scope>NUCLEOTIDE SEQUENCE [LARGE SCALE GENOMIC DNA]</scope>
    <source>
        <strain evidence="1 2">DSM 15345</strain>
    </source>
</reference>
<organism evidence="1 2">
    <name type="scientific">Rubrimonas cliftonensis</name>
    <dbReference type="NCBI Taxonomy" id="89524"/>
    <lineage>
        <taxon>Bacteria</taxon>
        <taxon>Pseudomonadati</taxon>
        <taxon>Pseudomonadota</taxon>
        <taxon>Alphaproteobacteria</taxon>
        <taxon>Rhodobacterales</taxon>
        <taxon>Paracoccaceae</taxon>
        <taxon>Rubrimonas</taxon>
    </lineage>
</organism>
<name>A0A1H4AND3_9RHOB</name>
<dbReference type="Proteomes" id="UP000198703">
    <property type="component" value="Unassembled WGS sequence"/>
</dbReference>
<keyword evidence="2" id="KW-1185">Reference proteome</keyword>
<accession>A0A1H4AND3</accession>
<sequence>MAVGGVRFAVREDGEDVLVYHTSSIKEAVKTLDFIREYFPNAQFVFEPLRH</sequence>
<gene>
    <name evidence="1" type="ORF">SAMN05444370_104300</name>
</gene>
<protein>
    <submittedName>
        <fullName evidence="1">Uncharacterized protein</fullName>
    </submittedName>
</protein>
<evidence type="ECO:0000313" key="1">
    <source>
        <dbReference type="EMBL" id="SEA37338.1"/>
    </source>
</evidence>
<dbReference type="EMBL" id="FNQM01000004">
    <property type="protein sequence ID" value="SEA37338.1"/>
    <property type="molecule type" value="Genomic_DNA"/>
</dbReference>